<comment type="caution">
    <text evidence="3">The sequence shown here is derived from an EMBL/GenBank/DDBJ whole genome shotgun (WGS) entry which is preliminary data.</text>
</comment>
<feature type="transmembrane region" description="Helical" evidence="2">
    <location>
        <begin position="37"/>
        <end position="59"/>
    </location>
</feature>
<keyword evidence="2" id="KW-0472">Membrane</keyword>
<name>A0ABN2FUK9_9ACTN</name>
<keyword evidence="2" id="KW-1133">Transmembrane helix</keyword>
<reference evidence="3 4" key="1">
    <citation type="journal article" date="2019" name="Int. J. Syst. Evol. Microbiol.">
        <title>The Global Catalogue of Microorganisms (GCM) 10K type strain sequencing project: providing services to taxonomists for standard genome sequencing and annotation.</title>
        <authorList>
            <consortium name="The Broad Institute Genomics Platform"/>
            <consortium name="The Broad Institute Genome Sequencing Center for Infectious Disease"/>
            <person name="Wu L."/>
            <person name="Ma J."/>
        </authorList>
    </citation>
    <scope>NUCLEOTIDE SEQUENCE [LARGE SCALE GENOMIC DNA]</scope>
    <source>
        <strain evidence="3 4">JCM 14718</strain>
    </source>
</reference>
<sequence>MGNLSQLLDAVSGDPPPPVFDLNAVIARGNRQRRVRIAGTAALSTAVVIAGSTGVFALADHNAVSVVQPSVGRTPTTVPASATVALRPGREMTEPAPKATARLRAASVASLQRSVPGSTFEWTLISGGKHDAPFTYYSSQGDYKAAGLVRDSRGESYVFIDVEPRLPDSMFDACNPPTGAKPSPCRQYVAPDGSVVSESTFKTSGGNIQYVVTVERPDGTSVGAMETNSLPGADPVTRSEPNVTAAQLAALGLELTAYPPGYPGGKPVTSTQPKPGKPPTGGTP</sequence>
<dbReference type="EMBL" id="BAAANY010000002">
    <property type="protein sequence ID" value="GAA1659285.1"/>
    <property type="molecule type" value="Genomic_DNA"/>
</dbReference>
<dbReference type="RefSeq" id="WP_344306858.1">
    <property type="nucleotide sequence ID" value="NZ_BAAANY010000002.1"/>
</dbReference>
<keyword evidence="4" id="KW-1185">Reference proteome</keyword>
<dbReference type="Proteomes" id="UP001500618">
    <property type="component" value="Unassembled WGS sequence"/>
</dbReference>
<protein>
    <submittedName>
        <fullName evidence="3">Uncharacterized protein</fullName>
    </submittedName>
</protein>
<organism evidence="3 4">
    <name type="scientific">Fodinicola feengrottensis</name>
    <dbReference type="NCBI Taxonomy" id="435914"/>
    <lineage>
        <taxon>Bacteria</taxon>
        <taxon>Bacillati</taxon>
        <taxon>Actinomycetota</taxon>
        <taxon>Actinomycetes</taxon>
        <taxon>Mycobacteriales</taxon>
        <taxon>Fodinicola</taxon>
    </lineage>
</organism>
<proteinExistence type="predicted"/>
<feature type="region of interest" description="Disordered" evidence="1">
    <location>
        <begin position="259"/>
        <end position="284"/>
    </location>
</feature>
<accession>A0ABN2FUK9</accession>
<gene>
    <name evidence="3" type="ORF">GCM10009765_05800</name>
</gene>
<keyword evidence="2" id="KW-0812">Transmembrane</keyword>
<evidence type="ECO:0000256" key="2">
    <source>
        <dbReference type="SAM" id="Phobius"/>
    </source>
</evidence>
<evidence type="ECO:0000256" key="1">
    <source>
        <dbReference type="SAM" id="MobiDB-lite"/>
    </source>
</evidence>
<evidence type="ECO:0000313" key="3">
    <source>
        <dbReference type="EMBL" id="GAA1659285.1"/>
    </source>
</evidence>
<evidence type="ECO:0000313" key="4">
    <source>
        <dbReference type="Proteomes" id="UP001500618"/>
    </source>
</evidence>